<evidence type="ECO:0000313" key="2">
    <source>
        <dbReference type="Proteomes" id="UP001153636"/>
    </source>
</evidence>
<proteinExistence type="predicted"/>
<accession>A0A9P0CUG7</accession>
<name>A0A9P0CUG7_9CUCU</name>
<evidence type="ECO:0000313" key="1">
    <source>
        <dbReference type="EMBL" id="CAH1108436.1"/>
    </source>
</evidence>
<dbReference type="OrthoDB" id="6762117at2759"/>
<keyword evidence="2" id="KW-1185">Reference proteome</keyword>
<dbReference type="AlphaFoldDB" id="A0A9P0CUG7"/>
<protein>
    <submittedName>
        <fullName evidence="1">Uncharacterized protein</fullName>
    </submittedName>
</protein>
<sequence length="124" mass="13742">MTLKSLTSSRKVVEIINRYGHCCSYHVAKELETETTYASSQRSATCPEGIIRTKGLHTGLAFDNFDGFVDTSSAENAAVFDKELSLDVDEASVNFGPGEIWARGGRKRRRSLEAIIPNIQPYNK</sequence>
<reference evidence="1" key="1">
    <citation type="submission" date="2022-01" db="EMBL/GenBank/DDBJ databases">
        <authorList>
            <person name="King R."/>
        </authorList>
    </citation>
    <scope>NUCLEOTIDE SEQUENCE</scope>
</reference>
<dbReference type="EMBL" id="OV651815">
    <property type="protein sequence ID" value="CAH1108436.1"/>
    <property type="molecule type" value="Genomic_DNA"/>
</dbReference>
<dbReference type="Proteomes" id="UP001153636">
    <property type="component" value="Chromosome 3"/>
</dbReference>
<organism evidence="1 2">
    <name type="scientific">Psylliodes chrysocephalus</name>
    <dbReference type="NCBI Taxonomy" id="3402493"/>
    <lineage>
        <taxon>Eukaryota</taxon>
        <taxon>Metazoa</taxon>
        <taxon>Ecdysozoa</taxon>
        <taxon>Arthropoda</taxon>
        <taxon>Hexapoda</taxon>
        <taxon>Insecta</taxon>
        <taxon>Pterygota</taxon>
        <taxon>Neoptera</taxon>
        <taxon>Endopterygota</taxon>
        <taxon>Coleoptera</taxon>
        <taxon>Polyphaga</taxon>
        <taxon>Cucujiformia</taxon>
        <taxon>Chrysomeloidea</taxon>
        <taxon>Chrysomelidae</taxon>
        <taxon>Galerucinae</taxon>
        <taxon>Alticini</taxon>
        <taxon>Psylliodes</taxon>
    </lineage>
</organism>
<gene>
    <name evidence="1" type="ORF">PSYICH_LOCUS8701</name>
</gene>